<sequence>MFLHIGEPKSIEDLNKPSLKLNKIDRIKVPILVIDDNDFEYLDHLKNHRFDITYFSDIQSIESANEYEIILCDINGVGKIFDSKYEGAHVISELYKKYPFKTIIAYTGYTHDPTYNKFFRLADYVFKKDLDGDEWVENLDNAIDSAVNPQKRWLKLRDFLIKNNVSLFEIVKLENEYVTTILEGRSLSNFPSKKLSSEIDKDIRAVIQSFTASIIFKVLIG</sequence>
<evidence type="ECO:0000313" key="2">
    <source>
        <dbReference type="Proteomes" id="UP000093186"/>
    </source>
</evidence>
<protein>
    <recommendedName>
        <fullName evidence="3">Response regulatory domain-containing protein</fullName>
    </recommendedName>
</protein>
<dbReference type="AlphaFoldDB" id="A0A1B9XW87"/>
<proteinExistence type="predicted"/>
<dbReference type="Gene3D" id="3.40.50.2300">
    <property type="match status" value="1"/>
</dbReference>
<keyword evidence="2" id="KW-1185">Reference proteome</keyword>
<comment type="caution">
    <text evidence="1">The sequence shown here is derived from an EMBL/GenBank/DDBJ whole genome shotgun (WGS) entry which is preliminary data.</text>
</comment>
<dbReference type="EMBL" id="MAKX01000044">
    <property type="protein sequence ID" value="OCK41820.1"/>
    <property type="molecule type" value="Genomic_DNA"/>
</dbReference>
<dbReference type="RefSeq" id="WP_068706535.1">
    <property type="nucleotide sequence ID" value="NZ_JAUOSW010000024.1"/>
</dbReference>
<organism evidence="1 2">
    <name type="scientific">Tenacibaculum soleae</name>
    <dbReference type="NCBI Taxonomy" id="447689"/>
    <lineage>
        <taxon>Bacteria</taxon>
        <taxon>Pseudomonadati</taxon>
        <taxon>Bacteroidota</taxon>
        <taxon>Flavobacteriia</taxon>
        <taxon>Flavobacteriales</taxon>
        <taxon>Flavobacteriaceae</taxon>
        <taxon>Tenacibaculum</taxon>
    </lineage>
</organism>
<dbReference type="Proteomes" id="UP000093186">
    <property type="component" value="Unassembled WGS sequence"/>
</dbReference>
<evidence type="ECO:0000313" key="1">
    <source>
        <dbReference type="EMBL" id="OCK41820.1"/>
    </source>
</evidence>
<dbReference type="OrthoDB" id="1353929at2"/>
<reference evidence="1 2" key="1">
    <citation type="submission" date="2016-06" db="EMBL/GenBank/DDBJ databases">
        <title>Draft Genome Sequence of Tenacibaculum soleae UCD-KL19.</title>
        <authorList>
            <person name="Eisen J.A."/>
            <person name="Coil D.A."/>
            <person name="Lujan K.M."/>
        </authorList>
    </citation>
    <scope>NUCLEOTIDE SEQUENCE [LARGE SCALE GENOMIC DNA]</scope>
    <source>
        <strain evidence="1 2">UCD-KL19</strain>
    </source>
</reference>
<name>A0A1B9XW87_9FLAO</name>
<evidence type="ECO:0008006" key="3">
    <source>
        <dbReference type="Google" id="ProtNLM"/>
    </source>
</evidence>
<gene>
    <name evidence="1" type="ORF">BA195_13750</name>
</gene>
<dbReference type="STRING" id="447689.BA195_13750"/>
<accession>A0A1B9XW87</accession>